<organism evidence="11 12">
    <name type="scientific">Fusarium poae</name>
    <dbReference type="NCBI Taxonomy" id="36050"/>
    <lineage>
        <taxon>Eukaryota</taxon>
        <taxon>Fungi</taxon>
        <taxon>Dikarya</taxon>
        <taxon>Ascomycota</taxon>
        <taxon>Pezizomycotina</taxon>
        <taxon>Sordariomycetes</taxon>
        <taxon>Hypocreomycetidae</taxon>
        <taxon>Hypocreales</taxon>
        <taxon>Nectriaceae</taxon>
        <taxon>Fusarium</taxon>
    </lineage>
</organism>
<dbReference type="GO" id="GO:0008270">
    <property type="term" value="F:zinc ion binding"/>
    <property type="evidence" value="ECO:0007669"/>
    <property type="project" value="UniProtKB-KW"/>
</dbReference>
<dbReference type="AlphaFoldDB" id="A0A1B8AR27"/>
<proteinExistence type="predicted"/>
<keyword evidence="2 9" id="KW-0812">Transmembrane</keyword>
<dbReference type="Gene3D" id="3.30.40.10">
    <property type="entry name" value="Zinc/RING finger domain, C3HC4 (zinc finger)"/>
    <property type="match status" value="1"/>
</dbReference>
<dbReference type="SUPFAM" id="SSF57850">
    <property type="entry name" value="RING/U-box"/>
    <property type="match status" value="1"/>
</dbReference>
<dbReference type="STRING" id="36050.A0A1B8AR27"/>
<keyword evidence="7 9" id="KW-0472">Membrane</keyword>
<evidence type="ECO:0000256" key="1">
    <source>
        <dbReference type="ARBA" id="ARBA00004370"/>
    </source>
</evidence>
<dbReference type="OrthoDB" id="8062037at2759"/>
<sequence length="210" mass="23457">MAQSTDSDTSQNAKNDAQKTTVWAAILCVVIIVIVAAICIVHRNVRGHAIRRSIEAQLPRYRVNSGLGKDIVESIPIVRFNSRLHSQQISPPARIFLPSSDRFTETKPRKHGAQLLPLRKYFTIQNICREPPRSGDSRTRPDECISPACSICTEDFVEGVKLRMLPCGHLYHPQCIDQWLTDRSRTCPLCRVNLAASSVKKPSPVFVGSV</sequence>
<keyword evidence="6 9" id="KW-1133">Transmembrane helix</keyword>
<comment type="caution">
    <text evidence="11">The sequence shown here is derived from an EMBL/GenBank/DDBJ whole genome shotgun (WGS) entry which is preliminary data.</text>
</comment>
<evidence type="ECO:0000256" key="3">
    <source>
        <dbReference type="ARBA" id="ARBA00022723"/>
    </source>
</evidence>
<evidence type="ECO:0000256" key="6">
    <source>
        <dbReference type="ARBA" id="ARBA00022989"/>
    </source>
</evidence>
<dbReference type="InterPro" id="IPR013083">
    <property type="entry name" value="Znf_RING/FYVE/PHD"/>
</dbReference>
<evidence type="ECO:0000313" key="11">
    <source>
        <dbReference type="EMBL" id="OBS22937.1"/>
    </source>
</evidence>
<keyword evidence="4 8" id="KW-0863">Zinc-finger</keyword>
<evidence type="ECO:0000256" key="8">
    <source>
        <dbReference type="PROSITE-ProRule" id="PRU00175"/>
    </source>
</evidence>
<name>A0A1B8AR27_FUSPO</name>
<evidence type="ECO:0000256" key="7">
    <source>
        <dbReference type="ARBA" id="ARBA00023136"/>
    </source>
</evidence>
<comment type="subcellular location">
    <subcellularLocation>
        <location evidence="1">Membrane</location>
    </subcellularLocation>
</comment>
<dbReference type="PROSITE" id="PS50089">
    <property type="entry name" value="ZF_RING_2"/>
    <property type="match status" value="1"/>
</dbReference>
<evidence type="ECO:0000256" key="9">
    <source>
        <dbReference type="SAM" id="Phobius"/>
    </source>
</evidence>
<dbReference type="EMBL" id="LYXU01000003">
    <property type="protein sequence ID" value="OBS22937.1"/>
    <property type="molecule type" value="Genomic_DNA"/>
</dbReference>
<dbReference type="Proteomes" id="UP000091967">
    <property type="component" value="Unassembled WGS sequence"/>
</dbReference>
<evidence type="ECO:0000256" key="4">
    <source>
        <dbReference type="ARBA" id="ARBA00022771"/>
    </source>
</evidence>
<keyword evidence="12" id="KW-1185">Reference proteome</keyword>
<feature type="domain" description="RING-type" evidence="10">
    <location>
        <begin position="149"/>
        <end position="191"/>
    </location>
</feature>
<dbReference type="PANTHER" id="PTHR46539">
    <property type="entry name" value="E3 UBIQUITIN-PROTEIN LIGASE ATL42"/>
    <property type="match status" value="1"/>
</dbReference>
<evidence type="ECO:0000313" key="12">
    <source>
        <dbReference type="Proteomes" id="UP000091967"/>
    </source>
</evidence>
<reference evidence="11 12" key="1">
    <citation type="submission" date="2016-06" db="EMBL/GenBank/DDBJ databases">
        <title>Living apart together: crosstalk between the core and supernumerary genomes in a fungal plant pathogen.</title>
        <authorList>
            <person name="Vanheule A."/>
            <person name="Audenaert K."/>
            <person name="Warris S."/>
            <person name="Van De Geest H."/>
            <person name="Schijlen E."/>
            <person name="Hofte M."/>
            <person name="De Saeger S."/>
            <person name="Haesaert G."/>
            <person name="Waalwijk C."/>
            <person name="Van Der Lee T."/>
        </authorList>
    </citation>
    <scope>NUCLEOTIDE SEQUENCE [LARGE SCALE GENOMIC DNA]</scope>
    <source>
        <strain evidence="11 12">2516</strain>
    </source>
</reference>
<keyword evidence="3" id="KW-0479">Metal-binding</keyword>
<evidence type="ECO:0000259" key="10">
    <source>
        <dbReference type="PROSITE" id="PS50089"/>
    </source>
</evidence>
<dbReference type="PANTHER" id="PTHR46539:SF25">
    <property type="entry name" value="(WILD MALAYSIAN BANANA) HYPOTHETICAL PROTEIN"/>
    <property type="match status" value="1"/>
</dbReference>
<dbReference type="SMART" id="SM00184">
    <property type="entry name" value="RING"/>
    <property type="match status" value="1"/>
</dbReference>
<dbReference type="Pfam" id="PF13639">
    <property type="entry name" value="zf-RING_2"/>
    <property type="match status" value="1"/>
</dbReference>
<dbReference type="InterPro" id="IPR001841">
    <property type="entry name" value="Znf_RING"/>
</dbReference>
<evidence type="ECO:0000256" key="2">
    <source>
        <dbReference type="ARBA" id="ARBA00022692"/>
    </source>
</evidence>
<dbReference type="GO" id="GO:0016020">
    <property type="term" value="C:membrane"/>
    <property type="evidence" value="ECO:0007669"/>
    <property type="project" value="UniProtKB-SubCell"/>
</dbReference>
<keyword evidence="5" id="KW-0862">Zinc</keyword>
<feature type="transmembrane region" description="Helical" evidence="9">
    <location>
        <begin position="20"/>
        <end position="42"/>
    </location>
</feature>
<evidence type="ECO:0000256" key="5">
    <source>
        <dbReference type="ARBA" id="ARBA00022833"/>
    </source>
</evidence>
<dbReference type="OMA" id="FTIQNIC"/>
<gene>
    <name evidence="11" type="ORF">FPOA_09258</name>
</gene>
<accession>A0A1B8AR27</accession>
<protein>
    <recommendedName>
        <fullName evidence="10">RING-type domain-containing protein</fullName>
    </recommendedName>
</protein>